<keyword evidence="12" id="KW-1185">Reference proteome</keyword>
<evidence type="ECO:0000256" key="10">
    <source>
        <dbReference type="RuleBase" id="RU003835"/>
    </source>
</evidence>
<evidence type="ECO:0000313" key="11">
    <source>
        <dbReference type="EMBL" id="KGB20796.1"/>
    </source>
</evidence>
<comment type="function">
    <text evidence="9">Catalyzes the formation of acetyl phosphate from acetate and ATP. Can also catalyze the reverse reaction.</text>
</comment>
<dbReference type="RefSeq" id="WP_035382469.1">
    <property type="nucleotide sequence ID" value="NZ_JACAOJ010000021.1"/>
</dbReference>
<evidence type="ECO:0000256" key="1">
    <source>
        <dbReference type="ARBA" id="ARBA00008748"/>
    </source>
</evidence>
<dbReference type="GO" id="GO:0006085">
    <property type="term" value="P:acetyl-CoA biosynthetic process"/>
    <property type="evidence" value="ECO:0007669"/>
    <property type="project" value="UniProtKB-UniRule"/>
</dbReference>
<feature type="binding site" evidence="9">
    <location>
        <begin position="211"/>
        <end position="215"/>
    </location>
    <ligand>
        <name>ATP</name>
        <dbReference type="ChEBI" id="CHEBI:30616"/>
    </ligand>
</feature>
<dbReference type="GO" id="GO:0005829">
    <property type="term" value="C:cytosol"/>
    <property type="evidence" value="ECO:0007669"/>
    <property type="project" value="TreeGrafter"/>
</dbReference>
<dbReference type="Gene3D" id="3.30.420.40">
    <property type="match status" value="2"/>
</dbReference>
<feature type="binding site" evidence="9">
    <location>
        <position position="96"/>
    </location>
    <ligand>
        <name>substrate</name>
    </ligand>
</feature>
<gene>
    <name evidence="9" type="primary">ackA</name>
    <name evidence="11" type="ORF">AtDm6_3575</name>
</gene>
<evidence type="ECO:0000256" key="6">
    <source>
        <dbReference type="ARBA" id="ARBA00022777"/>
    </source>
</evidence>
<evidence type="ECO:0000256" key="8">
    <source>
        <dbReference type="ARBA" id="ARBA00022842"/>
    </source>
</evidence>
<comment type="subcellular location">
    <subcellularLocation>
        <location evidence="9">Cytoplasm</location>
    </subcellularLocation>
</comment>
<dbReference type="Proteomes" id="UP000029448">
    <property type="component" value="Unassembled WGS sequence"/>
</dbReference>
<dbReference type="EC" id="2.7.2.1" evidence="9"/>
<keyword evidence="5 9" id="KW-0547">Nucleotide-binding</keyword>
<evidence type="ECO:0000256" key="9">
    <source>
        <dbReference type="HAMAP-Rule" id="MF_00020"/>
    </source>
</evidence>
<accession>A0A094ZDV3</accession>
<dbReference type="NCBIfam" id="TIGR00016">
    <property type="entry name" value="ackA"/>
    <property type="match status" value="1"/>
</dbReference>
<dbReference type="EMBL" id="JOKM01000122">
    <property type="protein sequence ID" value="KGB20796.1"/>
    <property type="molecule type" value="Genomic_DNA"/>
</dbReference>
<evidence type="ECO:0000256" key="5">
    <source>
        <dbReference type="ARBA" id="ARBA00022741"/>
    </source>
</evidence>
<feature type="binding site" evidence="9">
    <location>
        <position position="388"/>
    </location>
    <ligand>
        <name>Mg(2+)</name>
        <dbReference type="ChEBI" id="CHEBI:18420"/>
    </ligand>
</feature>
<keyword evidence="7 9" id="KW-0067">ATP-binding</keyword>
<dbReference type="UniPathway" id="UPA00340">
    <property type="reaction ID" value="UER00458"/>
</dbReference>
<feature type="active site" description="Proton donor/acceptor" evidence="9">
    <location>
        <position position="153"/>
    </location>
</feature>
<keyword evidence="3 9" id="KW-0808">Transferase</keyword>
<keyword evidence="2 9" id="KW-0963">Cytoplasm</keyword>
<comment type="pathway">
    <text evidence="9">Metabolic intermediate biosynthesis; acetyl-CoA biosynthesis; acetyl-CoA from acetate: step 1/2.</text>
</comment>
<keyword evidence="6 9" id="KW-0418">Kinase</keyword>
<dbReference type="GO" id="GO:0006083">
    <property type="term" value="P:acetate metabolic process"/>
    <property type="evidence" value="ECO:0007669"/>
    <property type="project" value="TreeGrafter"/>
</dbReference>
<dbReference type="GeneID" id="89478795"/>
<dbReference type="Pfam" id="PF00871">
    <property type="entry name" value="Acetate_kinase"/>
    <property type="match status" value="1"/>
</dbReference>
<feature type="site" description="Transition state stabilizer" evidence="9">
    <location>
        <position position="184"/>
    </location>
</feature>
<comment type="cofactor">
    <cofactor evidence="9">
        <name>Mg(2+)</name>
        <dbReference type="ChEBI" id="CHEBI:18420"/>
    </cofactor>
    <cofactor evidence="9">
        <name>Mn(2+)</name>
        <dbReference type="ChEBI" id="CHEBI:29035"/>
    </cofactor>
    <text evidence="9">Mg(2+). Can also accept Mn(2+).</text>
</comment>
<dbReference type="HAMAP" id="MF_00020">
    <property type="entry name" value="Acetate_kinase"/>
    <property type="match status" value="1"/>
</dbReference>
<dbReference type="AlphaFoldDB" id="A0A094ZDV3"/>
<keyword evidence="4 9" id="KW-0479">Metal-binding</keyword>
<reference evidence="11 12" key="1">
    <citation type="submission" date="2014-06" db="EMBL/GenBank/DDBJ databases">
        <title>Functional and comparative genomic analyses of the Drosophila gut microbiota identify candidate symbiosis factors.</title>
        <authorList>
            <person name="Newell P.D."/>
            <person name="Chaston J.M."/>
            <person name="Douglas A.E."/>
        </authorList>
    </citation>
    <scope>NUCLEOTIDE SEQUENCE [LARGE SCALE GENOMIC DNA]</scope>
    <source>
        <strain evidence="11 12">DmCS_006</strain>
    </source>
</reference>
<dbReference type="PRINTS" id="PR00471">
    <property type="entry name" value="ACETATEKNASE"/>
</dbReference>
<dbReference type="GO" id="GO:0005524">
    <property type="term" value="F:ATP binding"/>
    <property type="evidence" value="ECO:0007669"/>
    <property type="project" value="UniProtKB-KW"/>
</dbReference>
<keyword evidence="8 9" id="KW-0460">Magnesium</keyword>
<dbReference type="InterPro" id="IPR000890">
    <property type="entry name" value="Aliphatic_acid_kin_short-chain"/>
</dbReference>
<dbReference type="PIRSF" id="PIRSF000722">
    <property type="entry name" value="Acetate_prop_kin"/>
    <property type="match status" value="1"/>
</dbReference>
<comment type="subunit">
    <text evidence="9">Homodimer.</text>
</comment>
<comment type="caution">
    <text evidence="11">The sequence shown here is derived from an EMBL/GenBank/DDBJ whole genome shotgun (WGS) entry which is preliminary data.</text>
</comment>
<dbReference type="PATRIC" id="fig|104102.7.peg.3523"/>
<dbReference type="InterPro" id="IPR004372">
    <property type="entry name" value="Ac/propionate_kinase"/>
</dbReference>
<dbReference type="PROSITE" id="PS01076">
    <property type="entry name" value="ACETATE_KINASE_2"/>
    <property type="match status" value="1"/>
</dbReference>
<evidence type="ECO:0000256" key="2">
    <source>
        <dbReference type="ARBA" id="ARBA00022490"/>
    </source>
</evidence>
<protein>
    <recommendedName>
        <fullName evidence="9">Acetate kinase</fullName>
        <ecNumber evidence="9">2.7.2.1</ecNumber>
    </recommendedName>
    <alternativeName>
        <fullName evidence="9">Acetokinase</fullName>
    </alternativeName>
</protein>
<dbReference type="PANTHER" id="PTHR21060:SF21">
    <property type="entry name" value="ACETATE KINASE"/>
    <property type="match status" value="1"/>
</dbReference>
<evidence type="ECO:0000256" key="7">
    <source>
        <dbReference type="ARBA" id="ARBA00022840"/>
    </source>
</evidence>
<name>A0A094ZDV3_9PROT</name>
<dbReference type="InterPro" id="IPR023865">
    <property type="entry name" value="Aliphatic_acid_kinase_CS"/>
</dbReference>
<feature type="binding site" evidence="9">
    <location>
        <position position="9"/>
    </location>
    <ligand>
        <name>Mg(2+)</name>
        <dbReference type="ChEBI" id="CHEBI:18420"/>
    </ligand>
</feature>
<comment type="catalytic activity">
    <reaction evidence="9">
        <text>acetate + ATP = acetyl phosphate + ADP</text>
        <dbReference type="Rhea" id="RHEA:11352"/>
        <dbReference type="ChEBI" id="CHEBI:22191"/>
        <dbReference type="ChEBI" id="CHEBI:30089"/>
        <dbReference type="ChEBI" id="CHEBI:30616"/>
        <dbReference type="ChEBI" id="CHEBI:456216"/>
        <dbReference type="EC" id="2.7.2.1"/>
    </reaction>
</comment>
<evidence type="ECO:0000256" key="3">
    <source>
        <dbReference type="ARBA" id="ARBA00022679"/>
    </source>
</evidence>
<evidence type="ECO:0000256" key="4">
    <source>
        <dbReference type="ARBA" id="ARBA00022723"/>
    </source>
</evidence>
<dbReference type="InterPro" id="IPR043129">
    <property type="entry name" value="ATPase_NBD"/>
</dbReference>
<proteinExistence type="inferred from homology"/>
<feature type="binding site" evidence="9">
    <location>
        <position position="16"/>
    </location>
    <ligand>
        <name>ATP</name>
        <dbReference type="ChEBI" id="CHEBI:30616"/>
    </ligand>
</feature>
<feature type="site" description="Transition state stabilizer" evidence="9">
    <location>
        <position position="244"/>
    </location>
</feature>
<dbReference type="GO" id="GO:0008776">
    <property type="term" value="F:acetate kinase activity"/>
    <property type="evidence" value="ECO:0007669"/>
    <property type="project" value="UniProtKB-UniRule"/>
</dbReference>
<dbReference type="STRING" id="104102.AtDm6_3575"/>
<comment type="similarity">
    <text evidence="1 9 10">Belongs to the acetokinase family.</text>
</comment>
<sequence>MSDVILAFNCGSSSLKFTLFRLQAHAAPAVLAHGAVETTPDSPRFHAVDNTGTVLADCTWSQPDHTDKTAPFSLGPLFKWIESHLDGGKVVAVGHRVVHGGPDFIAPVRITPDILAQLEKLTPFAPLHQTVTLAPIKVIARERPDLPQIACFDTGFHHTMPPLAKLLPLPRRYDQAGVRRYGFHGLSYAYISSRLREIDPKLAQGRTIVAHLGSGASLCALKNGQSIETTMGFSALDGLMMGTRCGALDPGVLLYMMQEEGAGWHTIVDVLYHQSGLLGVSGLAADMRSLREQAKASTPQAANAREALNLFAYRVVQEIGALTAILQGLDGLIFTAGIGENDAALRAEVCTALHWVGVRLDAEANQRHAPIISTPDSSVIIRVEPTNEELMICKDVISTLDLLAKASPA</sequence>
<feature type="binding site" evidence="9">
    <location>
        <begin position="286"/>
        <end position="288"/>
    </location>
    <ligand>
        <name>ATP</name>
        <dbReference type="ChEBI" id="CHEBI:30616"/>
    </ligand>
</feature>
<dbReference type="GO" id="GO:0000287">
    <property type="term" value="F:magnesium ion binding"/>
    <property type="evidence" value="ECO:0007669"/>
    <property type="project" value="UniProtKB-UniRule"/>
</dbReference>
<dbReference type="SUPFAM" id="SSF53067">
    <property type="entry name" value="Actin-like ATPase domain"/>
    <property type="match status" value="2"/>
</dbReference>
<evidence type="ECO:0000313" key="12">
    <source>
        <dbReference type="Proteomes" id="UP000029448"/>
    </source>
</evidence>
<feature type="binding site" evidence="9">
    <location>
        <begin position="337"/>
        <end position="341"/>
    </location>
    <ligand>
        <name>ATP</name>
        <dbReference type="ChEBI" id="CHEBI:30616"/>
    </ligand>
</feature>
<dbReference type="PANTHER" id="PTHR21060">
    <property type="entry name" value="ACETATE KINASE"/>
    <property type="match status" value="1"/>
</dbReference>
<organism evidence="11 12">
    <name type="scientific">Acetobacter tropicalis</name>
    <dbReference type="NCBI Taxonomy" id="104102"/>
    <lineage>
        <taxon>Bacteria</taxon>
        <taxon>Pseudomonadati</taxon>
        <taxon>Pseudomonadota</taxon>
        <taxon>Alphaproteobacteria</taxon>
        <taxon>Acetobacterales</taxon>
        <taxon>Acetobacteraceae</taxon>
        <taxon>Acetobacter</taxon>
    </lineage>
</organism>